<feature type="compositionally biased region" description="Low complexity" evidence="1">
    <location>
        <begin position="39"/>
        <end position="48"/>
    </location>
</feature>
<dbReference type="Proteomes" id="UP000186922">
    <property type="component" value="Unassembled WGS sequence"/>
</dbReference>
<evidence type="ECO:0000313" key="3">
    <source>
        <dbReference type="Proteomes" id="UP000186922"/>
    </source>
</evidence>
<comment type="caution">
    <text evidence="2">The sequence shown here is derived from an EMBL/GenBank/DDBJ whole genome shotgun (WGS) entry which is preliminary data.</text>
</comment>
<protein>
    <submittedName>
        <fullName evidence="2">Uncharacterized protein</fullName>
    </submittedName>
</protein>
<name>A0A1D1UHZ2_RAMVA</name>
<sequence>MASKPKPSISANEVPANKKQKVHEASDINPGLPSAIFQPSTSSTESTPEATLQLLGIHPYCFDTSLQTSQGKSKTPVQCAATTSFQFLLTTNVSEITAADPPFVDHAGESYTKLADIDPNTPLNPEARFLVSIEEVKKADKKVKTKEWREAIIRDETIEERRTLILRGPPAVIFAKETFEHEILVFKGLQLVEDHLEIIPGKFMWYTDNEFSKHELKEWMDEQLNM</sequence>
<dbReference type="EMBL" id="BDGG01000001">
    <property type="protein sequence ID" value="GAU89081.1"/>
    <property type="molecule type" value="Genomic_DNA"/>
</dbReference>
<dbReference type="AlphaFoldDB" id="A0A1D1UHZ2"/>
<keyword evidence="3" id="KW-1185">Reference proteome</keyword>
<proteinExistence type="predicted"/>
<feature type="region of interest" description="Disordered" evidence="1">
    <location>
        <begin position="1"/>
        <end position="48"/>
    </location>
</feature>
<evidence type="ECO:0000313" key="2">
    <source>
        <dbReference type="EMBL" id="GAU89081.1"/>
    </source>
</evidence>
<accession>A0A1D1UHZ2</accession>
<organism evidence="2 3">
    <name type="scientific">Ramazzottius varieornatus</name>
    <name type="common">Water bear</name>
    <name type="synonym">Tardigrade</name>
    <dbReference type="NCBI Taxonomy" id="947166"/>
    <lineage>
        <taxon>Eukaryota</taxon>
        <taxon>Metazoa</taxon>
        <taxon>Ecdysozoa</taxon>
        <taxon>Tardigrada</taxon>
        <taxon>Eutardigrada</taxon>
        <taxon>Parachela</taxon>
        <taxon>Hypsibioidea</taxon>
        <taxon>Ramazzottiidae</taxon>
        <taxon>Ramazzottius</taxon>
    </lineage>
</organism>
<reference evidence="2 3" key="1">
    <citation type="journal article" date="2016" name="Nat. Commun.">
        <title>Extremotolerant tardigrade genome and improved radiotolerance of human cultured cells by tardigrade-unique protein.</title>
        <authorList>
            <person name="Hashimoto T."/>
            <person name="Horikawa D.D."/>
            <person name="Saito Y."/>
            <person name="Kuwahara H."/>
            <person name="Kozuka-Hata H."/>
            <person name="Shin-I T."/>
            <person name="Minakuchi Y."/>
            <person name="Ohishi K."/>
            <person name="Motoyama A."/>
            <person name="Aizu T."/>
            <person name="Enomoto A."/>
            <person name="Kondo K."/>
            <person name="Tanaka S."/>
            <person name="Hara Y."/>
            <person name="Koshikawa S."/>
            <person name="Sagara H."/>
            <person name="Miura T."/>
            <person name="Yokobori S."/>
            <person name="Miyagawa K."/>
            <person name="Suzuki Y."/>
            <person name="Kubo T."/>
            <person name="Oyama M."/>
            <person name="Kohara Y."/>
            <person name="Fujiyama A."/>
            <person name="Arakawa K."/>
            <person name="Katayama T."/>
            <person name="Toyoda A."/>
            <person name="Kunieda T."/>
        </authorList>
    </citation>
    <scope>NUCLEOTIDE SEQUENCE [LARGE SCALE GENOMIC DNA]</scope>
    <source>
        <strain evidence="2 3">YOKOZUNA-1</strain>
    </source>
</reference>
<evidence type="ECO:0000256" key="1">
    <source>
        <dbReference type="SAM" id="MobiDB-lite"/>
    </source>
</evidence>
<gene>
    <name evidence="2" type="primary">RvY_01676-1</name>
    <name evidence="2" type="synonym">RvY_01676.1</name>
    <name evidence="2" type="ORF">RvY_01676</name>
</gene>